<dbReference type="KEGG" id="pfer:IRI77_05990"/>
<accession>A0A7S7SMX7</accession>
<keyword evidence="3" id="KW-1185">Reference proteome</keyword>
<sequence>MILRRRSDPLCPNCGERITFQRRRYRYLESGMSNVYLTGAQVAECAACGHGEVRLSRLTELHRTVARALVTSPCRLTGEQVRFLRKYLGLNGEQLGRYLHTDKTKVSKWESGQDPVGRASERLIRLLVPSLDESLRDGVEEVARKLPAILDEPGSGWLLQVDTRTLRASFGPAPCEA</sequence>
<dbReference type="SUPFAM" id="SSF47413">
    <property type="entry name" value="lambda repressor-like DNA-binding domains"/>
    <property type="match status" value="1"/>
</dbReference>
<dbReference type="NCBIfam" id="TIGR03830">
    <property type="entry name" value="CxxCG_CxxCG_HTH"/>
    <property type="match status" value="1"/>
</dbReference>
<dbReference type="InterPro" id="IPR010982">
    <property type="entry name" value="Lambda_DNA-bd_dom_sf"/>
</dbReference>
<name>A0A7S7SMX7_PALFE</name>
<evidence type="ECO:0000259" key="1">
    <source>
        <dbReference type="PROSITE" id="PS50943"/>
    </source>
</evidence>
<gene>
    <name evidence="2" type="ORF">IRI77_05990</name>
</gene>
<organism evidence="2 3">
    <name type="scientific">Paludibaculum fermentans</name>
    <dbReference type="NCBI Taxonomy" id="1473598"/>
    <lineage>
        <taxon>Bacteria</taxon>
        <taxon>Pseudomonadati</taxon>
        <taxon>Acidobacteriota</taxon>
        <taxon>Terriglobia</taxon>
        <taxon>Bryobacterales</taxon>
        <taxon>Bryobacteraceae</taxon>
        <taxon>Paludibaculum</taxon>
    </lineage>
</organism>
<dbReference type="EMBL" id="CP063849">
    <property type="protein sequence ID" value="QOY89500.1"/>
    <property type="molecule type" value="Genomic_DNA"/>
</dbReference>
<feature type="domain" description="HTH cro/C1-type" evidence="1">
    <location>
        <begin position="81"/>
        <end position="134"/>
    </location>
</feature>
<evidence type="ECO:0000313" key="2">
    <source>
        <dbReference type="EMBL" id="QOY89500.1"/>
    </source>
</evidence>
<dbReference type="InterPro" id="IPR022452">
    <property type="entry name" value="MqsA"/>
</dbReference>
<dbReference type="GO" id="GO:0003677">
    <property type="term" value="F:DNA binding"/>
    <property type="evidence" value="ECO:0007669"/>
    <property type="project" value="InterPro"/>
</dbReference>
<protein>
    <recommendedName>
        <fullName evidence="1">HTH cro/C1-type domain-containing protein</fullName>
    </recommendedName>
</protein>
<dbReference type="RefSeq" id="WP_194451162.1">
    <property type="nucleotide sequence ID" value="NZ_CP063849.1"/>
</dbReference>
<dbReference type="Gene3D" id="1.10.260.40">
    <property type="entry name" value="lambda repressor-like DNA-binding domains"/>
    <property type="match status" value="1"/>
</dbReference>
<reference evidence="2 3" key="1">
    <citation type="submission" date="2020-10" db="EMBL/GenBank/DDBJ databases">
        <title>Complete genome sequence of Paludibaculum fermentans P105T, a facultatively anaerobic acidobacterium capable of dissimilatory Fe(III) reduction.</title>
        <authorList>
            <person name="Dedysh S.N."/>
            <person name="Beletsky A.V."/>
            <person name="Kulichevskaya I.S."/>
            <person name="Mardanov A.V."/>
            <person name="Ravin N.V."/>
        </authorList>
    </citation>
    <scope>NUCLEOTIDE SEQUENCE [LARGE SCALE GENOMIC DNA]</scope>
    <source>
        <strain evidence="2 3">P105</strain>
    </source>
</reference>
<dbReference type="PROSITE" id="PS50943">
    <property type="entry name" value="HTH_CROC1"/>
    <property type="match status" value="1"/>
</dbReference>
<dbReference type="CDD" id="cd00093">
    <property type="entry name" value="HTH_XRE"/>
    <property type="match status" value="1"/>
</dbReference>
<dbReference type="Proteomes" id="UP000593892">
    <property type="component" value="Chromosome"/>
</dbReference>
<dbReference type="AlphaFoldDB" id="A0A7S7SMX7"/>
<dbReference type="InterPro" id="IPR001387">
    <property type="entry name" value="Cro/C1-type_HTH"/>
</dbReference>
<proteinExistence type="predicted"/>
<evidence type="ECO:0000313" key="3">
    <source>
        <dbReference type="Proteomes" id="UP000593892"/>
    </source>
</evidence>